<dbReference type="InterPro" id="IPR052016">
    <property type="entry name" value="Bact_Sigma-Reg"/>
</dbReference>
<reference evidence="5 6" key="1">
    <citation type="submission" date="2020-04" db="EMBL/GenBank/DDBJ databases">
        <title>Donghicola sp., a member of the Rhodobacteraceae family isolated from mangrove forest in Thailand.</title>
        <authorList>
            <person name="Charoenyingcharoen P."/>
            <person name="Yukphan P."/>
        </authorList>
    </citation>
    <scope>NUCLEOTIDE SEQUENCE [LARGE SCALE GENOMIC DNA]</scope>
    <source>
        <strain evidence="5 6">B5-SW-15</strain>
    </source>
</reference>
<dbReference type="Pfam" id="PF00072">
    <property type="entry name" value="Response_reg"/>
    <property type="match status" value="1"/>
</dbReference>
<dbReference type="Gene3D" id="3.40.50.2300">
    <property type="match status" value="1"/>
</dbReference>
<feature type="coiled-coil region" evidence="3">
    <location>
        <begin position="135"/>
        <end position="162"/>
    </location>
</feature>
<dbReference type="PANTHER" id="PTHR43156">
    <property type="entry name" value="STAGE II SPORULATION PROTEIN E-RELATED"/>
    <property type="match status" value="1"/>
</dbReference>
<proteinExistence type="predicted"/>
<name>A0A850Q304_9RHOB</name>
<keyword evidence="2" id="KW-0597">Phosphoprotein</keyword>
<dbReference type="SUPFAM" id="SSF52172">
    <property type="entry name" value="CheY-like"/>
    <property type="match status" value="1"/>
</dbReference>
<accession>A0A850Q304</accession>
<dbReference type="CDD" id="cd17546">
    <property type="entry name" value="REC_hyHK_CKI1_RcsC-like"/>
    <property type="match status" value="1"/>
</dbReference>
<evidence type="ECO:0000313" key="6">
    <source>
        <dbReference type="Proteomes" id="UP000592216"/>
    </source>
</evidence>
<dbReference type="Proteomes" id="UP000592216">
    <property type="component" value="Unassembled WGS sequence"/>
</dbReference>
<evidence type="ECO:0000256" key="3">
    <source>
        <dbReference type="SAM" id="Coils"/>
    </source>
</evidence>
<comment type="caution">
    <text evidence="5">The sequence shown here is derived from an EMBL/GenBank/DDBJ whole genome shotgun (WGS) entry which is preliminary data.</text>
</comment>
<dbReference type="PANTHER" id="PTHR43156:SF2">
    <property type="entry name" value="STAGE II SPORULATION PROTEIN E"/>
    <property type="match status" value="1"/>
</dbReference>
<dbReference type="EMBL" id="JABCJE010000001">
    <property type="protein sequence ID" value="NVO22362.1"/>
    <property type="molecule type" value="Genomic_DNA"/>
</dbReference>
<gene>
    <name evidence="5" type="ORF">HJ536_03250</name>
</gene>
<feature type="modified residue" description="4-aspartylphosphate" evidence="2">
    <location>
        <position position="55"/>
    </location>
</feature>
<dbReference type="GO" id="GO:0000160">
    <property type="term" value="P:phosphorelay signal transduction system"/>
    <property type="evidence" value="ECO:0007669"/>
    <property type="project" value="InterPro"/>
</dbReference>
<dbReference type="SMART" id="SM00448">
    <property type="entry name" value="REC"/>
    <property type="match status" value="1"/>
</dbReference>
<dbReference type="InterPro" id="IPR001789">
    <property type="entry name" value="Sig_transdc_resp-reg_receiver"/>
</dbReference>
<organism evidence="5 6">
    <name type="scientific">Donghicola mangrovi</name>
    <dbReference type="NCBI Taxonomy" id="2729614"/>
    <lineage>
        <taxon>Bacteria</taxon>
        <taxon>Pseudomonadati</taxon>
        <taxon>Pseudomonadota</taxon>
        <taxon>Alphaproteobacteria</taxon>
        <taxon>Rhodobacterales</taxon>
        <taxon>Roseobacteraceae</taxon>
        <taxon>Donghicola</taxon>
    </lineage>
</organism>
<evidence type="ECO:0000256" key="2">
    <source>
        <dbReference type="PROSITE-ProRule" id="PRU00169"/>
    </source>
</evidence>
<keyword evidence="1" id="KW-0378">Hydrolase</keyword>
<evidence type="ECO:0000256" key="1">
    <source>
        <dbReference type="ARBA" id="ARBA00022801"/>
    </source>
</evidence>
<evidence type="ECO:0000313" key="5">
    <source>
        <dbReference type="EMBL" id="NVO22362.1"/>
    </source>
</evidence>
<dbReference type="GO" id="GO:0016791">
    <property type="term" value="F:phosphatase activity"/>
    <property type="evidence" value="ECO:0007669"/>
    <property type="project" value="TreeGrafter"/>
</dbReference>
<dbReference type="SMART" id="SM00331">
    <property type="entry name" value="PP2C_SIG"/>
    <property type="match status" value="1"/>
</dbReference>
<keyword evidence="3" id="KW-0175">Coiled coil</keyword>
<evidence type="ECO:0000259" key="4">
    <source>
        <dbReference type="PROSITE" id="PS50110"/>
    </source>
</evidence>
<dbReference type="Gene3D" id="3.60.40.10">
    <property type="entry name" value="PPM-type phosphatase domain"/>
    <property type="match status" value="1"/>
</dbReference>
<feature type="domain" description="Response regulatory" evidence="4">
    <location>
        <begin position="6"/>
        <end position="122"/>
    </location>
</feature>
<dbReference type="AlphaFoldDB" id="A0A850Q304"/>
<sequence length="429" mass="46364">MGRPFNILVVDDSALQRRILRAMLTKRGYHVTEADCGSAALRLCAESPFDFILSDWMMPGMDGLEFCRQYRRMQGDHYGYFVLLTSRNEQGAVAEGLNCGADDFLNKPVNIEELESRLQAGARILTMQSQLRDKNAQLGAALTELQALYQAQEQELTEARQLQQSLVPERFRDFGAGQIALMLRPSGHVGGDLVGFVPAGPDEVLMYAIDVSGHGISSALMTARLAAYLSPGHLGSNVAFQKTAQGYQVCPLDQAVARLNERLLNEIRTDHYATMVLAKLHLRTGRLSLCQAGHPHPIVLRAGGQVEFLGQGGMPVGLISGAQYETVETTLTPGDRLWILSDGISESTDRSGEMLGDQQTGALLGDLAAHPANTALDALMWHLSAHSGTEEFEDDISAILWQVAGSQIAQNPQDIGAVAGVGHQISGSG</sequence>
<dbReference type="InterPro" id="IPR001932">
    <property type="entry name" value="PPM-type_phosphatase-like_dom"/>
</dbReference>
<dbReference type="PROSITE" id="PS50110">
    <property type="entry name" value="RESPONSE_REGULATORY"/>
    <property type="match status" value="1"/>
</dbReference>
<dbReference type="InterPro" id="IPR036457">
    <property type="entry name" value="PPM-type-like_dom_sf"/>
</dbReference>
<dbReference type="SUPFAM" id="SSF81606">
    <property type="entry name" value="PP2C-like"/>
    <property type="match status" value="1"/>
</dbReference>
<protein>
    <submittedName>
        <fullName evidence="5">Fused response regulator/phosphatase</fullName>
    </submittedName>
</protein>
<dbReference type="Pfam" id="PF07228">
    <property type="entry name" value="SpoIIE"/>
    <property type="match status" value="1"/>
</dbReference>
<dbReference type="InterPro" id="IPR011006">
    <property type="entry name" value="CheY-like_superfamily"/>
</dbReference>